<gene>
    <name evidence="4" type="ORF">EV679_0956</name>
</gene>
<dbReference type="PIRSF" id="PIRSF029681">
    <property type="entry name" value="PagL"/>
    <property type="match status" value="1"/>
</dbReference>
<dbReference type="SUPFAM" id="SSF56925">
    <property type="entry name" value="OMPA-like"/>
    <property type="match status" value="1"/>
</dbReference>
<keyword evidence="1" id="KW-0378">Hydrolase</keyword>
<dbReference type="Proteomes" id="UP000292039">
    <property type="component" value="Unassembled WGS sequence"/>
</dbReference>
<dbReference type="PROSITE" id="PS51257">
    <property type="entry name" value="PROKAR_LIPOPROTEIN"/>
    <property type="match status" value="1"/>
</dbReference>
<comment type="subcellular location">
    <subcellularLocation>
        <location evidence="1">Cell outer membrane</location>
        <topology evidence="1">Multi-pass membrane protein</topology>
    </subcellularLocation>
</comment>
<comment type="similarity">
    <text evidence="1">Belongs to the PagL family.</text>
</comment>
<feature type="chain" id="PRO_5030098219" description="Lipid A deacylase" evidence="3">
    <location>
        <begin position="32"/>
        <end position="182"/>
    </location>
</feature>
<keyword evidence="3" id="KW-0732">Signal</keyword>
<dbReference type="AlphaFoldDB" id="A0A4Q7MXD9"/>
<dbReference type="RefSeq" id="WP_068366812.1">
    <property type="nucleotide sequence ID" value="NZ_CBCSEB010000002.1"/>
</dbReference>
<evidence type="ECO:0000256" key="2">
    <source>
        <dbReference type="PIRSR" id="PIRSR029681-2"/>
    </source>
</evidence>
<organism evidence="4 5">
    <name type="scientific">Kerstersia gyiorum</name>
    <dbReference type="NCBI Taxonomy" id="206506"/>
    <lineage>
        <taxon>Bacteria</taxon>
        <taxon>Pseudomonadati</taxon>
        <taxon>Pseudomonadota</taxon>
        <taxon>Betaproteobacteria</taxon>
        <taxon>Burkholderiales</taxon>
        <taxon>Alcaligenaceae</taxon>
        <taxon>Kerstersia</taxon>
    </lineage>
</organism>
<evidence type="ECO:0000256" key="1">
    <source>
        <dbReference type="PIRNR" id="PIRNR029681"/>
    </source>
</evidence>
<proteinExistence type="inferred from homology"/>
<dbReference type="GO" id="GO:0050528">
    <property type="term" value="F:acyloxyacyl hydrolase activity"/>
    <property type="evidence" value="ECO:0007669"/>
    <property type="project" value="UniProtKB-EC"/>
</dbReference>
<reference evidence="4 5" key="1">
    <citation type="submission" date="2019-02" db="EMBL/GenBank/DDBJ databases">
        <title>Genomic Encyclopedia of Type Strains, Phase IV (KMG-IV): sequencing the most valuable type-strain genomes for metagenomic binning, comparative biology and taxonomic classification.</title>
        <authorList>
            <person name="Goeker M."/>
        </authorList>
    </citation>
    <scope>NUCLEOTIDE SEQUENCE [LARGE SCALE GENOMIC DNA]</scope>
    <source>
        <strain evidence="4 5">DSM 16618</strain>
    </source>
</reference>
<accession>A0A4Q7MXD9</accession>
<dbReference type="OrthoDB" id="5297282at2"/>
<dbReference type="EC" id="3.1.1.77" evidence="1"/>
<dbReference type="InterPro" id="IPR011250">
    <property type="entry name" value="OMP/PagP_B-barrel"/>
</dbReference>
<dbReference type="GO" id="GO:0009279">
    <property type="term" value="C:cell outer membrane"/>
    <property type="evidence" value="ECO:0007669"/>
    <property type="project" value="UniProtKB-SubCell"/>
</dbReference>
<dbReference type="EMBL" id="SGWZ01000001">
    <property type="protein sequence ID" value="RZS73752.1"/>
    <property type="molecule type" value="Genomic_DNA"/>
</dbReference>
<comment type="subunit">
    <text evidence="1">Homodimer.</text>
</comment>
<keyword evidence="1" id="KW-0472">Membrane</keyword>
<evidence type="ECO:0000313" key="5">
    <source>
        <dbReference type="Proteomes" id="UP000292039"/>
    </source>
</evidence>
<keyword evidence="1" id="KW-0998">Cell outer membrane</keyword>
<dbReference type="Pfam" id="PF09411">
    <property type="entry name" value="PagL"/>
    <property type="match status" value="1"/>
</dbReference>
<comment type="caution">
    <text evidence="4">The sequence shown here is derived from an EMBL/GenBank/DDBJ whole genome shotgun (WGS) entry which is preliminary data.</text>
</comment>
<feature type="site" description="Critical for activity" evidence="2">
    <location>
        <position position="161"/>
    </location>
</feature>
<feature type="signal peptide" evidence="3">
    <location>
        <begin position="1"/>
        <end position="31"/>
    </location>
</feature>
<sequence length="182" mass="20297">MQIKQALAHRLRYALAALPMAFLSCAPSAQAAEGGLGLRAGMGSEAYRAEVFYQTEPFWSYELGGNWGKLTLDGEFGVAYWKARHNDESGNAWQFTATPMLRWWMTPTFYLEGGVGPSVFSTTHVAGKQISTAFQFADQIGIGFRPSRSHDISLRFAHYSNASIKRPNPGLNSLQLNYVYRF</sequence>
<comment type="catalytic activity">
    <reaction evidence="1">
        <text>a 3-(acyloxy)acyl derivative of bacterial toxin + H2O = a 3-hydroxyacyl derivative of bacterial toxin + a fatty acid + H(+)</text>
        <dbReference type="Rhea" id="RHEA:12032"/>
        <dbReference type="ChEBI" id="CHEBI:15377"/>
        <dbReference type="ChEBI" id="CHEBI:15378"/>
        <dbReference type="ChEBI" id="CHEBI:28868"/>
        <dbReference type="ChEBI" id="CHEBI:136853"/>
        <dbReference type="ChEBI" id="CHEBI:140675"/>
        <dbReference type="EC" id="3.1.1.77"/>
    </reaction>
</comment>
<evidence type="ECO:0000313" key="4">
    <source>
        <dbReference type="EMBL" id="RZS73752.1"/>
    </source>
</evidence>
<protein>
    <recommendedName>
        <fullName evidence="1">Lipid A deacylase</fullName>
        <ecNumber evidence="1">3.1.1.77</ecNumber>
    </recommendedName>
    <alternativeName>
        <fullName evidence="1">LPS 3-O-deacylase</fullName>
    </alternativeName>
    <alternativeName>
        <fullName evidence="1">Outer membrane enzyme</fullName>
    </alternativeName>
</protein>
<evidence type="ECO:0000256" key="3">
    <source>
        <dbReference type="SAM" id="SignalP"/>
    </source>
</evidence>
<dbReference type="InterPro" id="IPR018550">
    <property type="entry name" value="Lipid-A_deacylase-rel"/>
</dbReference>
<comment type="function">
    <text evidence="1">Has lipid A 3-O-deacylase activity. Hydrolyzes the ester bond at the 3 position of lipid A, a bioactive component of lipopolysaccharide (LPS), thereby releasing the primary fatty acyl moiety.</text>
</comment>
<dbReference type="Gene3D" id="2.40.160.20">
    <property type="match status" value="1"/>
</dbReference>
<name>A0A4Q7MXD9_9BURK</name>